<keyword evidence="1" id="KW-0238">DNA-binding</keyword>
<proteinExistence type="predicted"/>
<accession>A0A1E3UIP2</accession>
<dbReference type="InterPro" id="IPR014710">
    <property type="entry name" value="RmlC-like_jellyroll"/>
</dbReference>
<evidence type="ECO:0000313" key="3">
    <source>
        <dbReference type="EMBL" id="ODR52206.1"/>
    </source>
</evidence>
<evidence type="ECO:0000256" key="1">
    <source>
        <dbReference type="ARBA" id="ARBA00023125"/>
    </source>
</evidence>
<dbReference type="InterPro" id="IPR011051">
    <property type="entry name" value="RmlC_Cupin_sf"/>
</dbReference>
<gene>
    <name evidence="3" type="ORF">BEI59_11935</name>
    <name evidence="4" type="ORF">BEI63_17630</name>
</gene>
<comment type="caution">
    <text evidence="3">The sequence shown here is derived from an EMBL/GenBank/DDBJ whole genome shotgun (WGS) entry which is preliminary data.</text>
</comment>
<protein>
    <recommendedName>
        <fullName evidence="2">HTH cro/C1-type domain-containing protein</fullName>
    </recommendedName>
</protein>
<dbReference type="SUPFAM" id="SSF51182">
    <property type="entry name" value="RmlC-like cupins"/>
    <property type="match status" value="1"/>
</dbReference>
<organism evidence="3 5">
    <name type="scientific">Eisenbergiella tayi</name>
    <dbReference type="NCBI Taxonomy" id="1432052"/>
    <lineage>
        <taxon>Bacteria</taxon>
        <taxon>Bacillati</taxon>
        <taxon>Bacillota</taxon>
        <taxon>Clostridia</taxon>
        <taxon>Lachnospirales</taxon>
        <taxon>Lachnospiraceae</taxon>
        <taxon>Eisenbergiella</taxon>
    </lineage>
</organism>
<dbReference type="InterPro" id="IPR010982">
    <property type="entry name" value="Lambda_DNA-bd_dom_sf"/>
</dbReference>
<dbReference type="SUPFAM" id="SSF47413">
    <property type="entry name" value="lambda repressor-like DNA-binding domains"/>
    <property type="match status" value="1"/>
</dbReference>
<dbReference type="Proteomes" id="UP000094271">
    <property type="component" value="Unassembled WGS sequence"/>
</dbReference>
<dbReference type="AlphaFoldDB" id="A0A1E3UIP2"/>
<dbReference type="GO" id="GO:0005829">
    <property type="term" value="C:cytosol"/>
    <property type="evidence" value="ECO:0007669"/>
    <property type="project" value="TreeGrafter"/>
</dbReference>
<dbReference type="SMART" id="SM00530">
    <property type="entry name" value="HTH_XRE"/>
    <property type="match status" value="1"/>
</dbReference>
<dbReference type="PROSITE" id="PS50943">
    <property type="entry name" value="HTH_CROC1"/>
    <property type="match status" value="1"/>
</dbReference>
<dbReference type="InterPro" id="IPR013096">
    <property type="entry name" value="Cupin_2"/>
</dbReference>
<dbReference type="CDD" id="cd00093">
    <property type="entry name" value="HTH_XRE"/>
    <property type="match status" value="1"/>
</dbReference>
<dbReference type="Gene3D" id="2.60.120.10">
    <property type="entry name" value="Jelly Rolls"/>
    <property type="match status" value="1"/>
</dbReference>
<dbReference type="InterPro" id="IPR050807">
    <property type="entry name" value="TransReg_Diox_bact_type"/>
</dbReference>
<dbReference type="GO" id="GO:0003700">
    <property type="term" value="F:DNA-binding transcription factor activity"/>
    <property type="evidence" value="ECO:0007669"/>
    <property type="project" value="TreeGrafter"/>
</dbReference>
<dbReference type="PANTHER" id="PTHR46797">
    <property type="entry name" value="HTH-TYPE TRANSCRIPTIONAL REGULATOR"/>
    <property type="match status" value="1"/>
</dbReference>
<dbReference type="InterPro" id="IPR001387">
    <property type="entry name" value="Cro/C1-type_HTH"/>
</dbReference>
<keyword evidence="6" id="KW-1185">Reference proteome</keyword>
<evidence type="ECO:0000313" key="5">
    <source>
        <dbReference type="Proteomes" id="UP000094271"/>
    </source>
</evidence>
<dbReference type="EMBL" id="MEHD01000025">
    <property type="protein sequence ID" value="ODR54748.1"/>
    <property type="molecule type" value="Genomic_DNA"/>
</dbReference>
<dbReference type="Gene3D" id="1.10.260.40">
    <property type="entry name" value="lambda repressor-like DNA-binding domains"/>
    <property type="match status" value="1"/>
</dbReference>
<dbReference type="PANTHER" id="PTHR46797:SF25">
    <property type="entry name" value="TRANSCRIPTIONAL REGULATOR"/>
    <property type="match status" value="1"/>
</dbReference>
<evidence type="ECO:0000313" key="6">
    <source>
        <dbReference type="Proteomes" id="UP000094869"/>
    </source>
</evidence>
<name>A0A1E3UIP2_9FIRM</name>
<dbReference type="Proteomes" id="UP000094869">
    <property type="component" value="Unassembled WGS sequence"/>
</dbReference>
<evidence type="ECO:0000259" key="2">
    <source>
        <dbReference type="PROSITE" id="PS50943"/>
    </source>
</evidence>
<dbReference type="OrthoDB" id="9814553at2"/>
<sequence>MNTSTAIGAKVKSLRIGKEMTIKQLSEACGLSVGFLSQFERGISSIAIDSLETIANVLEVPLSELFMEMENEIRIEEPEDPIMHGMELIPSKASTQMYQYILKHPHTDYALLPRLYTLLPPSEDEEILEMYSHKGEEFLFVLEGTITLYLEDRKYVMYPGDSIHFNSSKRHNWTNKTTRIARILTVNSPNPLKKKEESEET</sequence>
<reference evidence="4 6" key="1">
    <citation type="submission" date="2016-08" db="EMBL/GenBank/DDBJ databases">
        <title>Characterization of Isolates of Eisenbergiella tayi Derived from Blood Cultures, Using Whole Genome Sequencing.</title>
        <authorList>
            <person name="Bernier A.-M."/>
            <person name="Burdz T."/>
            <person name="Wiebe D."/>
            <person name="Bernard K."/>
        </authorList>
    </citation>
    <scope>NUCLEOTIDE SEQUENCE [LARGE SCALE GENOMIC DNA]</scope>
    <source>
        <strain evidence="4 6">NML120146</strain>
    </source>
</reference>
<dbReference type="CDD" id="cd02209">
    <property type="entry name" value="cupin_XRE_C"/>
    <property type="match status" value="1"/>
</dbReference>
<dbReference type="Pfam" id="PF07883">
    <property type="entry name" value="Cupin_2"/>
    <property type="match status" value="1"/>
</dbReference>
<feature type="domain" description="HTH cro/C1-type" evidence="2">
    <location>
        <begin position="11"/>
        <end position="65"/>
    </location>
</feature>
<evidence type="ECO:0000313" key="4">
    <source>
        <dbReference type="EMBL" id="ODR54748.1"/>
    </source>
</evidence>
<reference evidence="3 5" key="2">
    <citation type="submission" date="2016-08" db="EMBL/GenBank/DDBJ databases">
        <authorList>
            <person name="Seilhamer J.J."/>
        </authorList>
    </citation>
    <scope>NUCLEOTIDE SEQUENCE [LARGE SCALE GENOMIC DNA]</scope>
    <source>
        <strain evidence="3 5">NML150140-1</strain>
    </source>
</reference>
<dbReference type="Pfam" id="PF01381">
    <property type="entry name" value="HTH_3"/>
    <property type="match status" value="1"/>
</dbReference>
<dbReference type="GO" id="GO:0003677">
    <property type="term" value="F:DNA binding"/>
    <property type="evidence" value="ECO:0007669"/>
    <property type="project" value="UniProtKB-KW"/>
</dbReference>
<dbReference type="EMBL" id="MEHA01000007">
    <property type="protein sequence ID" value="ODR52206.1"/>
    <property type="molecule type" value="Genomic_DNA"/>
</dbReference>